<feature type="signal peptide" evidence="2">
    <location>
        <begin position="1"/>
        <end position="21"/>
    </location>
</feature>
<comment type="caution">
    <text evidence="3">The sequence shown here is derived from an EMBL/GenBank/DDBJ whole genome shotgun (WGS) entry which is preliminary data.</text>
</comment>
<keyword evidence="4" id="KW-1185">Reference proteome</keyword>
<evidence type="ECO:0000313" key="4">
    <source>
        <dbReference type="Proteomes" id="UP000226031"/>
    </source>
</evidence>
<dbReference type="STRING" id="73230.A0A2B7ZNF7"/>
<accession>A0A2B7ZNF7</accession>
<evidence type="ECO:0000256" key="2">
    <source>
        <dbReference type="SAM" id="SignalP"/>
    </source>
</evidence>
<name>A0A2B7ZNF7_9EURO</name>
<evidence type="ECO:0000256" key="1">
    <source>
        <dbReference type="SAM" id="MobiDB-lite"/>
    </source>
</evidence>
<keyword evidence="2" id="KW-0732">Signal</keyword>
<organism evidence="3 4">
    <name type="scientific">[Emmonsia] crescens</name>
    <dbReference type="NCBI Taxonomy" id="73230"/>
    <lineage>
        <taxon>Eukaryota</taxon>
        <taxon>Fungi</taxon>
        <taxon>Dikarya</taxon>
        <taxon>Ascomycota</taxon>
        <taxon>Pezizomycotina</taxon>
        <taxon>Eurotiomycetes</taxon>
        <taxon>Eurotiomycetidae</taxon>
        <taxon>Onygenales</taxon>
        <taxon>Ajellomycetaceae</taxon>
        <taxon>Emergomyces</taxon>
    </lineage>
</organism>
<dbReference type="VEuPathDB" id="FungiDB:EMCG_01771"/>
<dbReference type="EMBL" id="PDND01000042">
    <property type="protein sequence ID" value="PGH34327.1"/>
    <property type="molecule type" value="Genomic_DNA"/>
</dbReference>
<protein>
    <submittedName>
        <fullName evidence="3">Uncharacterized protein</fullName>
    </submittedName>
</protein>
<gene>
    <name evidence="3" type="ORF">GX50_02810</name>
</gene>
<reference evidence="3 4" key="1">
    <citation type="submission" date="2017-10" db="EMBL/GenBank/DDBJ databases">
        <title>Comparative genomics in systemic dimorphic fungi from Ajellomycetaceae.</title>
        <authorList>
            <person name="Munoz J.F."/>
            <person name="Mcewen J.G."/>
            <person name="Clay O.K."/>
            <person name="Cuomo C.A."/>
        </authorList>
    </citation>
    <scope>NUCLEOTIDE SEQUENCE [LARGE SCALE GENOMIC DNA]</scope>
    <source>
        <strain evidence="3 4">UAMH4076</strain>
    </source>
</reference>
<evidence type="ECO:0000313" key="3">
    <source>
        <dbReference type="EMBL" id="PGH34327.1"/>
    </source>
</evidence>
<dbReference type="AlphaFoldDB" id="A0A2B7ZNF7"/>
<sequence length="279" mass="28784">MAKLFSFTIYALLWLLALVGAQETPEDPSNLPPAQVLGNGFSPASPLSARGMLDTRQITAAVVNPDRVVALPSVALGARTAVAAAVVFTQAASVVEVVPHARLARPAIWPPGVGNAESSAQTTVPPGEKPSGFSCPPRTVTNSRGDSLELGDDCALQYSPAKSTTTSEAAKTSRTRQDGCPPTRTTSTVYITEGTGGLVTVTASVTGENSAPPGFSCTPLTVTNAAKDKLALDDKCAMQLTTAVPKETYILSAAAGRVDIIVVMRYAVLGSIFTLLVGL</sequence>
<dbReference type="VEuPathDB" id="FungiDB:EMCG_01770"/>
<feature type="region of interest" description="Disordered" evidence="1">
    <location>
        <begin position="111"/>
        <end position="185"/>
    </location>
</feature>
<proteinExistence type="predicted"/>
<dbReference type="Proteomes" id="UP000226031">
    <property type="component" value="Unassembled WGS sequence"/>
</dbReference>
<feature type="compositionally biased region" description="Low complexity" evidence="1">
    <location>
        <begin position="161"/>
        <end position="172"/>
    </location>
</feature>
<feature type="chain" id="PRO_5012857907" evidence="2">
    <location>
        <begin position="22"/>
        <end position="279"/>
    </location>
</feature>